<reference evidence="2" key="1">
    <citation type="submission" date="2017-06" db="EMBL/GenBank/DDBJ databases">
        <authorList>
            <person name="Varghese N."/>
            <person name="Submissions S."/>
        </authorList>
    </citation>
    <scope>NUCLEOTIDE SEQUENCE [LARGE SCALE GENOMIC DNA]</scope>
    <source>
        <strain evidence="2">DSM 11116</strain>
    </source>
</reference>
<dbReference type="Proteomes" id="UP000198131">
    <property type="component" value="Unassembled WGS sequence"/>
</dbReference>
<proteinExistence type="predicted"/>
<sequence>MADYTILANGTRDFQLLQADKILGALHYTEWFSFKAVIALADGSTFQIAPRGFWGTTIEVRDQEAVLLNFKMNWGGTILIKSKATSKAYVFKLKSLLKNTYVLQNKDERELLLVQPSFKWNTLNCNYMLTSTNEFEALDYKELLLLTTVHCANYSMAMAAGATTIAIAT</sequence>
<protein>
    <recommendedName>
        <fullName evidence="3">LURP-one-related</fullName>
    </recommendedName>
</protein>
<name>A0A212T0W0_9BACT</name>
<dbReference type="EMBL" id="FYEW01000001">
    <property type="protein sequence ID" value="SNC59667.1"/>
    <property type="molecule type" value="Genomic_DNA"/>
</dbReference>
<accession>A0A212T0W0</accession>
<organism evidence="1 2">
    <name type="scientific">Hymenobacter gelipurpurascens</name>
    <dbReference type="NCBI Taxonomy" id="89968"/>
    <lineage>
        <taxon>Bacteria</taxon>
        <taxon>Pseudomonadati</taxon>
        <taxon>Bacteroidota</taxon>
        <taxon>Cytophagia</taxon>
        <taxon>Cytophagales</taxon>
        <taxon>Hymenobacteraceae</taxon>
        <taxon>Hymenobacter</taxon>
    </lineage>
</organism>
<evidence type="ECO:0000313" key="1">
    <source>
        <dbReference type="EMBL" id="SNC59667.1"/>
    </source>
</evidence>
<evidence type="ECO:0000313" key="2">
    <source>
        <dbReference type="Proteomes" id="UP000198131"/>
    </source>
</evidence>
<dbReference type="RefSeq" id="WP_088841471.1">
    <property type="nucleotide sequence ID" value="NZ_FYEW01000001.1"/>
</dbReference>
<dbReference type="OrthoDB" id="948713at2"/>
<keyword evidence="2" id="KW-1185">Reference proteome</keyword>
<dbReference type="AlphaFoldDB" id="A0A212T0W0"/>
<evidence type="ECO:0008006" key="3">
    <source>
        <dbReference type="Google" id="ProtNLM"/>
    </source>
</evidence>
<gene>
    <name evidence="1" type="ORF">SAMN06265337_0099</name>
</gene>